<dbReference type="GO" id="GO:0046872">
    <property type="term" value="F:metal ion binding"/>
    <property type="evidence" value="ECO:0007669"/>
    <property type="project" value="TreeGrafter"/>
</dbReference>
<dbReference type="OrthoDB" id="3034217at2"/>
<dbReference type="Pfam" id="PF01928">
    <property type="entry name" value="CYTH"/>
    <property type="match status" value="1"/>
</dbReference>
<dbReference type="PANTHER" id="PTHR39569:SF1">
    <property type="entry name" value="INORGANIC TRIPHOSPHATASE"/>
    <property type="match status" value="1"/>
</dbReference>
<dbReference type="SUPFAM" id="SSF55154">
    <property type="entry name" value="CYTH-like phosphatases"/>
    <property type="match status" value="1"/>
</dbReference>
<name>A0A5Q2Q585_9GAMM</name>
<dbReference type="KEGG" id="llp:GH975_00420"/>
<sequence length="240" mass="25790">MTELELKLVWLGDAPDLTGVLGPLSRTLQLHNQYFDTVDGALAARLCGLRLRRCGDDIEQTLKGPAPDRDGVRVRREWNWPRDAFSIDRAVLPVQAQVEGALIATSSNRVVRRVWDLPGIEVVMDQGEVRVGERVSPIAEIEIEDKGAGWPAVLEQARRIASAVPCFIGAISKAERGRVLAGGNFASNGAPLDALGRALDPLSGPDWSGALSAAEMISPDVAARVRRQDADTGLLCLGAL</sequence>
<proteinExistence type="predicted"/>
<dbReference type="InterPro" id="IPR033469">
    <property type="entry name" value="CYTH-like_dom_sf"/>
</dbReference>
<dbReference type="AlphaFoldDB" id="A0A5Q2Q585"/>
<gene>
    <name evidence="2" type="ORF">GH975_00420</name>
</gene>
<dbReference type="PROSITE" id="PS51707">
    <property type="entry name" value="CYTH"/>
    <property type="match status" value="1"/>
</dbReference>
<dbReference type="InterPro" id="IPR039013">
    <property type="entry name" value="YgiF"/>
</dbReference>
<dbReference type="InterPro" id="IPR023577">
    <property type="entry name" value="CYTH_domain"/>
</dbReference>
<dbReference type="PANTHER" id="PTHR39569">
    <property type="entry name" value="INORGANIC TRIPHOSPHATASE"/>
    <property type="match status" value="1"/>
</dbReference>
<evidence type="ECO:0000313" key="3">
    <source>
        <dbReference type="Proteomes" id="UP000388235"/>
    </source>
</evidence>
<accession>A0A5Q2Q585</accession>
<organism evidence="2 3">
    <name type="scientific">Litorivicinus lipolyticus</name>
    <dbReference type="NCBI Taxonomy" id="418701"/>
    <lineage>
        <taxon>Bacteria</taxon>
        <taxon>Pseudomonadati</taxon>
        <taxon>Pseudomonadota</taxon>
        <taxon>Gammaproteobacteria</taxon>
        <taxon>Oceanospirillales</taxon>
        <taxon>Litorivicinaceae</taxon>
        <taxon>Litorivicinus</taxon>
    </lineage>
</organism>
<dbReference type="RefSeq" id="WP_153712603.1">
    <property type="nucleotide sequence ID" value="NZ_CP045871.1"/>
</dbReference>
<dbReference type="Gene3D" id="2.40.320.10">
    <property type="entry name" value="Hypothetical Protein Pfu-838710-001"/>
    <property type="match status" value="1"/>
</dbReference>
<evidence type="ECO:0000259" key="1">
    <source>
        <dbReference type="PROSITE" id="PS51707"/>
    </source>
</evidence>
<dbReference type="SMART" id="SM01118">
    <property type="entry name" value="CYTH"/>
    <property type="match status" value="1"/>
</dbReference>
<dbReference type="GO" id="GO:0050355">
    <property type="term" value="F:inorganic triphosphate phosphatase activity"/>
    <property type="evidence" value="ECO:0007669"/>
    <property type="project" value="InterPro"/>
</dbReference>
<dbReference type="EMBL" id="CP045871">
    <property type="protein sequence ID" value="QGG79099.1"/>
    <property type="molecule type" value="Genomic_DNA"/>
</dbReference>
<feature type="domain" description="CYTH" evidence="1">
    <location>
        <begin position="1"/>
        <end position="184"/>
    </location>
</feature>
<reference evidence="2 3" key="1">
    <citation type="submission" date="2019-11" db="EMBL/GenBank/DDBJ databases">
        <authorList>
            <person name="Khan S.A."/>
            <person name="Jeon C.O."/>
            <person name="Chun B.H."/>
        </authorList>
    </citation>
    <scope>NUCLEOTIDE SEQUENCE [LARGE SCALE GENOMIC DNA]</scope>
    <source>
        <strain evidence="2 3">IMCC 1097</strain>
    </source>
</reference>
<keyword evidence="3" id="KW-1185">Reference proteome</keyword>
<evidence type="ECO:0000313" key="2">
    <source>
        <dbReference type="EMBL" id="QGG79099.1"/>
    </source>
</evidence>
<protein>
    <submittedName>
        <fullName evidence="2">CYTH domain-containing protein</fullName>
    </submittedName>
</protein>
<dbReference type="Proteomes" id="UP000388235">
    <property type="component" value="Chromosome"/>
</dbReference>